<feature type="region of interest" description="Disordered" evidence="1">
    <location>
        <begin position="1"/>
        <end position="24"/>
    </location>
</feature>
<evidence type="ECO:0000313" key="2">
    <source>
        <dbReference type="EMBL" id="GHB31168.1"/>
    </source>
</evidence>
<name>A0ABQ3EDA7_9ACTN</name>
<evidence type="ECO:0000313" key="3">
    <source>
        <dbReference type="Proteomes" id="UP000599437"/>
    </source>
</evidence>
<dbReference type="Proteomes" id="UP000599437">
    <property type="component" value="Unassembled WGS sequence"/>
</dbReference>
<gene>
    <name evidence="2" type="ORF">GCM10010346_63200</name>
</gene>
<protein>
    <submittedName>
        <fullName evidence="2">Uncharacterized protein</fullName>
    </submittedName>
</protein>
<proteinExistence type="predicted"/>
<dbReference type="EMBL" id="BMVO01000039">
    <property type="protein sequence ID" value="GHB31168.1"/>
    <property type="molecule type" value="Genomic_DNA"/>
</dbReference>
<reference evidence="3" key="1">
    <citation type="journal article" date="2019" name="Int. J. Syst. Evol. Microbiol.">
        <title>The Global Catalogue of Microorganisms (GCM) 10K type strain sequencing project: providing services to taxonomists for standard genome sequencing and annotation.</title>
        <authorList>
            <consortium name="The Broad Institute Genomics Platform"/>
            <consortium name="The Broad Institute Genome Sequencing Center for Infectious Disease"/>
            <person name="Wu L."/>
            <person name="Ma J."/>
        </authorList>
    </citation>
    <scope>NUCLEOTIDE SEQUENCE [LARGE SCALE GENOMIC DNA]</scope>
    <source>
        <strain evidence="3">JCM 4737</strain>
    </source>
</reference>
<sequence length="312" mass="35061">MTTPTDQQRTKEPNMSPTAQKQQTARARLLAEMERLFADDAGLGVLVTYNGRPDLTEETKEVQMAWARALIAVHGYDRAASVYSEYASRRQNTITATVGSWGNLVLACSPIPRWDRDIHGFMCFSCIDTFATVVTGDDEQLCNRCAREHSAVETTRPQWHAYSHSRFQFPGLMGEERKTGESKLLIRYQDDEERAYLTGEAGLLTEGISPLPGFTAVSAQTHGDNRDTINLTVEARVEHVRRSAEILATFSYDPEPEQWEGHAYGFRFTSARLTTRSRKLGHLDIADPAITEHTDLYQLLDGLITHLHGSQK</sequence>
<keyword evidence="3" id="KW-1185">Reference proteome</keyword>
<comment type="caution">
    <text evidence="2">The sequence shown here is derived from an EMBL/GenBank/DDBJ whole genome shotgun (WGS) entry which is preliminary data.</text>
</comment>
<accession>A0ABQ3EDA7</accession>
<organism evidence="2 3">
    <name type="scientific">Streptomyces chryseus</name>
    <dbReference type="NCBI Taxonomy" id="68186"/>
    <lineage>
        <taxon>Bacteria</taxon>
        <taxon>Bacillati</taxon>
        <taxon>Actinomycetota</taxon>
        <taxon>Actinomycetes</taxon>
        <taxon>Kitasatosporales</taxon>
        <taxon>Streptomycetaceae</taxon>
        <taxon>Streptomyces</taxon>
    </lineage>
</organism>
<evidence type="ECO:0000256" key="1">
    <source>
        <dbReference type="SAM" id="MobiDB-lite"/>
    </source>
</evidence>